<dbReference type="Proteomes" id="UP000237983">
    <property type="component" value="Unassembled WGS sequence"/>
</dbReference>
<dbReference type="InterPro" id="IPR009339">
    <property type="entry name" value="DUF998"/>
</dbReference>
<dbReference type="AlphaFoldDB" id="A0A2T0VFJ5"/>
<feature type="transmembrane region" description="Helical" evidence="1">
    <location>
        <begin position="156"/>
        <end position="179"/>
    </location>
</feature>
<accession>A0A2T0VFJ5</accession>
<keyword evidence="1" id="KW-1133">Transmembrane helix</keyword>
<dbReference type="OrthoDB" id="2294590at2"/>
<keyword evidence="1" id="KW-0812">Transmembrane</keyword>
<evidence type="ECO:0000313" key="2">
    <source>
        <dbReference type="EMBL" id="PRY68979.1"/>
    </source>
</evidence>
<sequence length="215" mass="23214">MTRFSTRRVLGALAFILSGIQYVGLEAIAASAWKNPPYDYLANYISDLGVSQAQIYDGRDVNSPLAWVMNTGFVLEGLLFLAGALLLADLFVGRRRALFVSFAILHAVGIVLVGFFDETSTVSLAHVGGAYLSIVFGNLVALVAGLSWKCLKLPRWFGVVSVALPVLGLLSEGMLLLSLTGESLDGLWERGGVYSITAWQILFGTTVLASLRRLR</sequence>
<evidence type="ECO:0000313" key="3">
    <source>
        <dbReference type="Proteomes" id="UP000237983"/>
    </source>
</evidence>
<feature type="transmembrane region" description="Helical" evidence="1">
    <location>
        <begin position="191"/>
        <end position="211"/>
    </location>
</feature>
<dbReference type="EMBL" id="PVTL01000003">
    <property type="protein sequence ID" value="PRY68979.1"/>
    <property type="molecule type" value="Genomic_DNA"/>
</dbReference>
<evidence type="ECO:0000256" key="1">
    <source>
        <dbReference type="SAM" id="Phobius"/>
    </source>
</evidence>
<name>A0A2T0VFJ5_9MICO</name>
<dbReference type="RefSeq" id="WP_106211186.1">
    <property type="nucleotide sequence ID" value="NZ_PVTL01000003.1"/>
</dbReference>
<comment type="caution">
    <text evidence="2">The sequence shown here is derived from an EMBL/GenBank/DDBJ whole genome shotgun (WGS) entry which is preliminary data.</text>
</comment>
<feature type="transmembrane region" description="Helical" evidence="1">
    <location>
        <begin position="97"/>
        <end position="116"/>
    </location>
</feature>
<reference evidence="2 3" key="1">
    <citation type="submission" date="2018-03" db="EMBL/GenBank/DDBJ databases">
        <title>Genomic Encyclopedia of Type Strains, Phase III (KMG-III): the genomes of soil and plant-associated and newly described type strains.</title>
        <authorList>
            <person name="Whitman W."/>
        </authorList>
    </citation>
    <scope>NUCLEOTIDE SEQUENCE [LARGE SCALE GENOMIC DNA]</scope>
    <source>
        <strain evidence="2 3">CGMCC 1.12484</strain>
    </source>
</reference>
<feature type="transmembrane region" description="Helical" evidence="1">
    <location>
        <begin position="65"/>
        <end position="88"/>
    </location>
</feature>
<proteinExistence type="predicted"/>
<keyword evidence="3" id="KW-1185">Reference proteome</keyword>
<dbReference type="Pfam" id="PF06197">
    <property type="entry name" value="DUF998"/>
    <property type="match status" value="1"/>
</dbReference>
<organism evidence="2 3">
    <name type="scientific">Glaciihabitans tibetensis</name>
    <dbReference type="NCBI Taxonomy" id="1266600"/>
    <lineage>
        <taxon>Bacteria</taxon>
        <taxon>Bacillati</taxon>
        <taxon>Actinomycetota</taxon>
        <taxon>Actinomycetes</taxon>
        <taxon>Micrococcales</taxon>
        <taxon>Microbacteriaceae</taxon>
        <taxon>Glaciihabitans</taxon>
    </lineage>
</organism>
<keyword evidence="1" id="KW-0472">Membrane</keyword>
<protein>
    <submittedName>
        <fullName evidence="2">Putative membrane protein</fullName>
    </submittedName>
</protein>
<gene>
    <name evidence="2" type="ORF">B0I08_103185</name>
</gene>
<feature type="transmembrane region" description="Helical" evidence="1">
    <location>
        <begin position="122"/>
        <end position="144"/>
    </location>
</feature>